<dbReference type="EMBL" id="JAINUF010000003">
    <property type="protein sequence ID" value="KAJ8370577.1"/>
    <property type="molecule type" value="Genomic_DNA"/>
</dbReference>
<comment type="caution">
    <text evidence="2">The sequence shown here is derived from an EMBL/GenBank/DDBJ whole genome shotgun (WGS) entry which is preliminary data.</text>
</comment>
<name>A0A9Q1J6V0_SYNKA</name>
<feature type="region of interest" description="Disordered" evidence="1">
    <location>
        <begin position="41"/>
        <end position="60"/>
    </location>
</feature>
<proteinExistence type="predicted"/>
<organism evidence="2 3">
    <name type="scientific">Synaphobranchus kaupii</name>
    <name type="common">Kaup's arrowtooth eel</name>
    <dbReference type="NCBI Taxonomy" id="118154"/>
    <lineage>
        <taxon>Eukaryota</taxon>
        <taxon>Metazoa</taxon>
        <taxon>Chordata</taxon>
        <taxon>Craniata</taxon>
        <taxon>Vertebrata</taxon>
        <taxon>Euteleostomi</taxon>
        <taxon>Actinopterygii</taxon>
        <taxon>Neopterygii</taxon>
        <taxon>Teleostei</taxon>
        <taxon>Anguilliformes</taxon>
        <taxon>Synaphobranchidae</taxon>
        <taxon>Synaphobranchus</taxon>
    </lineage>
</organism>
<sequence length="101" mass="11074">MKRKPLLLNWELRNKTDAHTPIRADHRAYGDLTSHALLEVQPKPKPKPCPVKVAPEPLLSPPGGKEAPLCNQGHCNLTASAHTFQKLFSALSACNTYHSTA</sequence>
<evidence type="ECO:0000256" key="1">
    <source>
        <dbReference type="SAM" id="MobiDB-lite"/>
    </source>
</evidence>
<reference evidence="2" key="1">
    <citation type="journal article" date="2023" name="Science">
        <title>Genome structures resolve the early diversification of teleost fishes.</title>
        <authorList>
            <person name="Parey E."/>
            <person name="Louis A."/>
            <person name="Montfort J."/>
            <person name="Bouchez O."/>
            <person name="Roques C."/>
            <person name="Iampietro C."/>
            <person name="Lluch J."/>
            <person name="Castinel A."/>
            <person name="Donnadieu C."/>
            <person name="Desvignes T."/>
            <person name="Floi Bucao C."/>
            <person name="Jouanno E."/>
            <person name="Wen M."/>
            <person name="Mejri S."/>
            <person name="Dirks R."/>
            <person name="Jansen H."/>
            <person name="Henkel C."/>
            <person name="Chen W.J."/>
            <person name="Zahm M."/>
            <person name="Cabau C."/>
            <person name="Klopp C."/>
            <person name="Thompson A.W."/>
            <person name="Robinson-Rechavi M."/>
            <person name="Braasch I."/>
            <person name="Lecointre G."/>
            <person name="Bobe J."/>
            <person name="Postlethwait J.H."/>
            <person name="Berthelot C."/>
            <person name="Roest Crollius H."/>
            <person name="Guiguen Y."/>
        </authorList>
    </citation>
    <scope>NUCLEOTIDE SEQUENCE</scope>
    <source>
        <strain evidence="2">WJC10195</strain>
    </source>
</reference>
<gene>
    <name evidence="2" type="ORF">SKAU_G00106050</name>
</gene>
<dbReference type="Proteomes" id="UP001152622">
    <property type="component" value="Chromosome 3"/>
</dbReference>
<evidence type="ECO:0000313" key="3">
    <source>
        <dbReference type="Proteomes" id="UP001152622"/>
    </source>
</evidence>
<evidence type="ECO:0000313" key="2">
    <source>
        <dbReference type="EMBL" id="KAJ8370577.1"/>
    </source>
</evidence>
<accession>A0A9Q1J6V0</accession>
<keyword evidence="3" id="KW-1185">Reference proteome</keyword>
<protein>
    <submittedName>
        <fullName evidence="2">Uncharacterized protein</fullName>
    </submittedName>
</protein>
<dbReference type="AlphaFoldDB" id="A0A9Q1J6V0"/>